<evidence type="ECO:0000313" key="3">
    <source>
        <dbReference type="Proteomes" id="UP000322225"/>
    </source>
</evidence>
<feature type="compositionally biased region" description="Basic and acidic residues" evidence="1">
    <location>
        <begin position="154"/>
        <end position="169"/>
    </location>
</feature>
<feature type="compositionally biased region" description="Low complexity" evidence="1">
    <location>
        <begin position="343"/>
        <end position="356"/>
    </location>
</feature>
<feature type="region of interest" description="Disordered" evidence="1">
    <location>
        <begin position="15"/>
        <end position="373"/>
    </location>
</feature>
<sequence>MSGIANKVEQKVGETFFSGAPGTTGREPFEDGTRTVPTGSGAYTGAAGAGFGDNNTSGLTGQGHHHDHHHGHSHAVGAECNEGTTGLTGGVAGSGGRGFDENIERTEGRHHHDTTGSRTGAHIPGVNDGGSAENKAGLLSGGVAHGVGAHGAGGHHDDHIRHHGGETDRPTGQGYDNNNLTDSRDRTGDRTGNLGQGSAAYERSTNTGPVTGGAAGTDRFDSDRHHGSSHGSGITGSNLTHESTRQAEKHLGPESSGGGAGVFGTSSSEFTGQDRDRKGGILGAYADSEGAFKGNTTGPSGHSALTGREGNLDNNPVHQAKSNLGGHGTSGETAGFDDHTKHTTSSTGGTHTTPHGTGEEHKKGIVEKIKDML</sequence>
<keyword evidence="3" id="KW-1185">Reference proteome</keyword>
<dbReference type="AlphaFoldDB" id="A0A5M6BTT7"/>
<dbReference type="Proteomes" id="UP000322225">
    <property type="component" value="Chromosome 3"/>
</dbReference>
<dbReference type="OrthoDB" id="2575819at2759"/>
<name>A0A5M6BTT7_9TREE</name>
<evidence type="ECO:0000313" key="2">
    <source>
        <dbReference type="EMBL" id="WWD17521.1"/>
    </source>
</evidence>
<feature type="compositionally biased region" description="Basic and acidic residues" evidence="1">
    <location>
        <begin position="98"/>
        <end position="107"/>
    </location>
</feature>
<protein>
    <submittedName>
        <fullName evidence="2">Uncharacterized protein</fullName>
    </submittedName>
</protein>
<feature type="compositionally biased region" description="Gly residues" evidence="1">
    <location>
        <begin position="139"/>
        <end position="152"/>
    </location>
</feature>
<proteinExistence type="predicted"/>
<reference evidence="2" key="1">
    <citation type="submission" date="2017-08" db="EMBL/GenBank/DDBJ databases">
        <authorList>
            <person name="Cuomo C."/>
            <person name="Billmyre B."/>
            <person name="Heitman J."/>
        </authorList>
    </citation>
    <scope>NUCLEOTIDE SEQUENCE</scope>
    <source>
        <strain evidence="2">CBS 12478</strain>
    </source>
</reference>
<feature type="compositionally biased region" description="Gly residues" evidence="1">
    <location>
        <begin position="86"/>
        <end position="97"/>
    </location>
</feature>
<evidence type="ECO:0000256" key="1">
    <source>
        <dbReference type="SAM" id="MobiDB-lite"/>
    </source>
</evidence>
<dbReference type="RefSeq" id="XP_031859182.1">
    <property type="nucleotide sequence ID" value="XM_032006513.1"/>
</dbReference>
<reference evidence="2" key="2">
    <citation type="submission" date="2024-01" db="EMBL/GenBank/DDBJ databases">
        <title>Comparative genomics of Cryptococcus and Kwoniella reveals pathogenesis evolution and contrasting modes of karyotype evolution via chromosome fusion or intercentromeric recombination.</title>
        <authorList>
            <person name="Coelho M.A."/>
            <person name="David-Palma M."/>
            <person name="Shea T."/>
            <person name="Bowers K."/>
            <person name="McGinley-Smith S."/>
            <person name="Mohammad A.W."/>
            <person name="Gnirke A."/>
            <person name="Yurkov A.M."/>
            <person name="Nowrousian M."/>
            <person name="Sun S."/>
            <person name="Cuomo C.A."/>
            <person name="Heitman J."/>
        </authorList>
    </citation>
    <scope>NUCLEOTIDE SEQUENCE</scope>
    <source>
        <strain evidence="2">CBS 12478</strain>
    </source>
</reference>
<feature type="compositionally biased region" description="Basic and acidic residues" evidence="1">
    <location>
        <begin position="357"/>
        <end position="373"/>
    </location>
</feature>
<feature type="compositionally biased region" description="Basic and acidic residues" evidence="1">
    <location>
        <begin position="242"/>
        <end position="252"/>
    </location>
</feature>
<dbReference type="EMBL" id="CP144053">
    <property type="protein sequence ID" value="WWD17521.1"/>
    <property type="molecule type" value="Genomic_DNA"/>
</dbReference>
<organism evidence="2 3">
    <name type="scientific">Kwoniella shandongensis</name>
    <dbReference type="NCBI Taxonomy" id="1734106"/>
    <lineage>
        <taxon>Eukaryota</taxon>
        <taxon>Fungi</taxon>
        <taxon>Dikarya</taxon>
        <taxon>Basidiomycota</taxon>
        <taxon>Agaricomycotina</taxon>
        <taxon>Tremellomycetes</taxon>
        <taxon>Tremellales</taxon>
        <taxon>Cryptococcaceae</taxon>
        <taxon>Kwoniella</taxon>
    </lineage>
</organism>
<feature type="compositionally biased region" description="Polar residues" evidence="1">
    <location>
        <begin position="312"/>
        <end position="322"/>
    </location>
</feature>
<gene>
    <name evidence="2" type="ORF">CI109_101962</name>
</gene>
<feature type="compositionally biased region" description="Basic residues" evidence="1">
    <location>
        <begin position="63"/>
        <end position="73"/>
    </location>
</feature>
<accession>A0A5M6BTT7</accession>
<dbReference type="GeneID" id="43590671"/>
<dbReference type="KEGG" id="ksn:43590671"/>